<evidence type="ECO:0000313" key="1">
    <source>
        <dbReference type="EMBL" id="KAF0900457.1"/>
    </source>
</evidence>
<dbReference type="EMBL" id="SPHZ02000009">
    <property type="protein sequence ID" value="KAF0900457.1"/>
    <property type="molecule type" value="Genomic_DNA"/>
</dbReference>
<protein>
    <submittedName>
        <fullName evidence="1">Uncharacterized protein</fullName>
    </submittedName>
</protein>
<sequence length="62" mass="6759">MAMQRNGERMCLFFDFGGLPVEKLQLSGRLLTEAGMASGGARFALGPLSKWDAELDDGAHTW</sequence>
<comment type="caution">
    <text evidence="1">The sequence shown here is derived from an EMBL/GenBank/DDBJ whole genome shotgun (WGS) entry which is preliminary data.</text>
</comment>
<gene>
    <name evidence="1" type="ORF">E2562_032065</name>
</gene>
<evidence type="ECO:0000313" key="2">
    <source>
        <dbReference type="Proteomes" id="UP000479710"/>
    </source>
</evidence>
<dbReference type="AlphaFoldDB" id="A0A6G1CK81"/>
<organism evidence="1 2">
    <name type="scientific">Oryza meyeriana var. granulata</name>
    <dbReference type="NCBI Taxonomy" id="110450"/>
    <lineage>
        <taxon>Eukaryota</taxon>
        <taxon>Viridiplantae</taxon>
        <taxon>Streptophyta</taxon>
        <taxon>Embryophyta</taxon>
        <taxon>Tracheophyta</taxon>
        <taxon>Spermatophyta</taxon>
        <taxon>Magnoliopsida</taxon>
        <taxon>Liliopsida</taxon>
        <taxon>Poales</taxon>
        <taxon>Poaceae</taxon>
        <taxon>BOP clade</taxon>
        <taxon>Oryzoideae</taxon>
        <taxon>Oryzeae</taxon>
        <taxon>Oryzinae</taxon>
        <taxon>Oryza</taxon>
        <taxon>Oryza meyeriana</taxon>
    </lineage>
</organism>
<keyword evidence="2" id="KW-1185">Reference proteome</keyword>
<name>A0A6G1CK81_9ORYZ</name>
<proteinExistence type="predicted"/>
<accession>A0A6G1CK81</accession>
<dbReference type="Proteomes" id="UP000479710">
    <property type="component" value="Unassembled WGS sequence"/>
</dbReference>
<reference evidence="1 2" key="1">
    <citation type="submission" date="2019-11" db="EMBL/GenBank/DDBJ databases">
        <title>Whole genome sequence of Oryza granulata.</title>
        <authorList>
            <person name="Li W."/>
        </authorList>
    </citation>
    <scope>NUCLEOTIDE SEQUENCE [LARGE SCALE GENOMIC DNA]</scope>
    <source>
        <strain evidence="2">cv. Menghai</strain>
        <tissue evidence="1">Leaf</tissue>
    </source>
</reference>